<evidence type="ECO:0000313" key="3">
    <source>
        <dbReference type="EMBL" id="QHG10180.1"/>
    </source>
</evidence>
<accession>A0A6P1KH08</accession>
<dbReference type="SUPFAM" id="SSF54106">
    <property type="entry name" value="LysM domain"/>
    <property type="match status" value="4"/>
</dbReference>
<dbReference type="SMART" id="SM00257">
    <property type="entry name" value="LysM"/>
    <property type="match status" value="4"/>
</dbReference>
<organism evidence="3">
    <name type="scientific">Faucicola osloensis</name>
    <name type="common">Moraxella osloensis</name>
    <dbReference type="NCBI Taxonomy" id="34062"/>
    <lineage>
        <taxon>Bacteria</taxon>
        <taxon>Pseudomonadati</taxon>
        <taxon>Pseudomonadota</taxon>
        <taxon>Gammaproteobacteria</taxon>
        <taxon>Moraxellales</taxon>
        <taxon>Moraxellaceae</taxon>
        <taxon>Faucicola</taxon>
    </lineage>
</organism>
<dbReference type="CDD" id="cd00118">
    <property type="entry name" value="LysM"/>
    <property type="match status" value="4"/>
</dbReference>
<dbReference type="InterPro" id="IPR018392">
    <property type="entry name" value="LysM"/>
</dbReference>
<evidence type="ECO:0000256" key="1">
    <source>
        <dbReference type="SAM" id="MobiDB-lite"/>
    </source>
</evidence>
<reference evidence="3" key="1">
    <citation type="journal article" date="2020" name="Microbiol. Resour. Announc.">
        <title>Complete Genome Sequence of Moraxella osloensis Strain YV1, Isolated from an Australian Wastewater Treatment Plant.</title>
        <authorList>
            <person name="Batinovic S."/>
            <person name="Rice D.T.F."/>
            <person name="Seviour R.J."/>
            <person name="Petrovski S."/>
        </authorList>
    </citation>
    <scope>NUCLEOTIDE SEQUENCE</scope>
    <source>
        <strain evidence="3">YV1</strain>
    </source>
</reference>
<feature type="compositionally biased region" description="Low complexity" evidence="1">
    <location>
        <begin position="235"/>
        <end position="248"/>
    </location>
</feature>
<sequence length="316" mass="34458">MILTGWLQFDRHLSKTMLLLALLTSLNSQTMAGNAYRVKTGDTIEAIARQYNVSSQKLIEINNLKNPNDIRPGNLLRLSDTKAIYYQGKTQSYTVQSGDTLSSIAKKFDTNIATLAELNDELNDENLDRLQSGLKITVPAALVATISENRKFDFFKTTPRAVTPTVSTSTSADKIFSYTVKPGETLSGIAQKFKVSLKDLAAMNALTTQSMLVKGQKLDIPADAERFAILLDTPKPTATKTAPPSTKTVETPKNANNDKNSDFRVDFITYKVKAGESLSVLARRYNTTTAGLARINGLAADAGLNFGQSLLVPITK</sequence>
<feature type="domain" description="LysM" evidence="2">
    <location>
        <begin position="91"/>
        <end position="138"/>
    </location>
</feature>
<feature type="domain" description="LysM" evidence="2">
    <location>
        <begin position="34"/>
        <end position="78"/>
    </location>
</feature>
<dbReference type="InterPro" id="IPR036779">
    <property type="entry name" value="LysM_dom_sf"/>
</dbReference>
<name>A0A6P1KH08_FAUOS</name>
<dbReference type="Gene3D" id="3.10.350.10">
    <property type="entry name" value="LysM domain"/>
    <property type="match status" value="4"/>
</dbReference>
<dbReference type="PANTHER" id="PTHR33734">
    <property type="entry name" value="LYSM DOMAIN-CONTAINING GPI-ANCHORED PROTEIN 2"/>
    <property type="match status" value="1"/>
</dbReference>
<dbReference type="PANTHER" id="PTHR33734:SF22">
    <property type="entry name" value="MEMBRANE-BOUND LYTIC MUREIN TRANSGLYCOSYLASE D"/>
    <property type="match status" value="1"/>
</dbReference>
<feature type="domain" description="LysM" evidence="2">
    <location>
        <begin position="268"/>
        <end position="312"/>
    </location>
</feature>
<proteinExistence type="predicted"/>
<dbReference type="Pfam" id="PF01476">
    <property type="entry name" value="LysM"/>
    <property type="match status" value="4"/>
</dbReference>
<gene>
    <name evidence="3" type="ORF">GSF12_09995</name>
</gene>
<feature type="region of interest" description="Disordered" evidence="1">
    <location>
        <begin position="235"/>
        <end position="257"/>
    </location>
</feature>
<evidence type="ECO:0000259" key="2">
    <source>
        <dbReference type="PROSITE" id="PS51782"/>
    </source>
</evidence>
<feature type="domain" description="LysM" evidence="2">
    <location>
        <begin position="176"/>
        <end position="220"/>
    </location>
</feature>
<dbReference type="AlphaFoldDB" id="A0A6P1KH08"/>
<protein>
    <submittedName>
        <fullName evidence="3">LysM peptidoglycan-binding domain-containing protein</fullName>
    </submittedName>
</protein>
<dbReference type="EMBL" id="CP047226">
    <property type="protein sequence ID" value="QHG10180.1"/>
    <property type="molecule type" value="Genomic_DNA"/>
</dbReference>
<dbReference type="PROSITE" id="PS51782">
    <property type="entry name" value="LYSM"/>
    <property type="match status" value="4"/>
</dbReference>